<dbReference type="PROSITE" id="PS51192">
    <property type="entry name" value="HELICASE_ATP_BIND_1"/>
    <property type="match status" value="1"/>
</dbReference>
<sequence length="238" mass="26885">METVFSILHPTIQSLLSSKNIKKPTEPQVKAIPPILKGENVLLIAPTGLGKTESALLPIFHDFLEKKENSQEKTDKGISILYITPLRALNRDMLRRTIEWGKALGIDIAVRHGDTSQSERARQSRNPPDMLITTPETFQILFIGKRLRKHLQTVQWVIVDEIHELAHAERGAQLAVALERLEELTSENVYSFQRIGLSATVGSPEEVKRYLGGLENNNFRDVTVLEVDVTKHIDIRVE</sequence>
<dbReference type="Pfam" id="PF00270">
    <property type="entry name" value="DEAD"/>
    <property type="match status" value="1"/>
</dbReference>
<dbReference type="PANTHER" id="PTHR47962:SF5">
    <property type="entry name" value="ATP-DEPENDENT HELICASE LHR-RELATED"/>
    <property type="match status" value="1"/>
</dbReference>
<evidence type="ECO:0000313" key="2">
    <source>
        <dbReference type="EMBL" id="GAG77181.1"/>
    </source>
</evidence>
<dbReference type="InterPro" id="IPR027417">
    <property type="entry name" value="P-loop_NTPase"/>
</dbReference>
<dbReference type="InterPro" id="IPR014001">
    <property type="entry name" value="Helicase_ATP-bd"/>
</dbReference>
<feature type="non-terminal residue" evidence="2">
    <location>
        <position position="238"/>
    </location>
</feature>
<dbReference type="SMART" id="SM00487">
    <property type="entry name" value="DEXDc"/>
    <property type="match status" value="1"/>
</dbReference>
<proteinExistence type="predicted"/>
<dbReference type="AlphaFoldDB" id="X1BYE7"/>
<dbReference type="GO" id="GO:0016887">
    <property type="term" value="F:ATP hydrolysis activity"/>
    <property type="evidence" value="ECO:0007669"/>
    <property type="project" value="TreeGrafter"/>
</dbReference>
<dbReference type="PANTHER" id="PTHR47962">
    <property type="entry name" value="ATP-DEPENDENT HELICASE LHR-RELATED-RELATED"/>
    <property type="match status" value="1"/>
</dbReference>
<dbReference type="SUPFAM" id="SSF52540">
    <property type="entry name" value="P-loop containing nucleoside triphosphate hydrolases"/>
    <property type="match status" value="1"/>
</dbReference>
<comment type="caution">
    <text evidence="2">The sequence shown here is derived from an EMBL/GenBank/DDBJ whole genome shotgun (WGS) entry which is preliminary data.</text>
</comment>
<name>X1BYE7_9ZZZZ</name>
<gene>
    <name evidence="2" type="ORF">S01H4_35240</name>
</gene>
<feature type="domain" description="Helicase ATP-binding" evidence="1">
    <location>
        <begin position="32"/>
        <end position="219"/>
    </location>
</feature>
<dbReference type="InterPro" id="IPR052511">
    <property type="entry name" value="ATP-dep_Helicase"/>
</dbReference>
<dbReference type="GO" id="GO:0003677">
    <property type="term" value="F:DNA binding"/>
    <property type="evidence" value="ECO:0007669"/>
    <property type="project" value="TreeGrafter"/>
</dbReference>
<dbReference type="InterPro" id="IPR011545">
    <property type="entry name" value="DEAD/DEAH_box_helicase_dom"/>
</dbReference>
<protein>
    <recommendedName>
        <fullName evidence="1">Helicase ATP-binding domain-containing protein</fullName>
    </recommendedName>
</protein>
<accession>X1BYE7</accession>
<dbReference type="GO" id="GO:0005524">
    <property type="term" value="F:ATP binding"/>
    <property type="evidence" value="ECO:0007669"/>
    <property type="project" value="InterPro"/>
</dbReference>
<reference evidence="2" key="1">
    <citation type="journal article" date="2014" name="Front. Microbiol.">
        <title>High frequency of phylogenetically diverse reductive dehalogenase-homologous genes in deep subseafloor sedimentary metagenomes.</title>
        <authorList>
            <person name="Kawai M."/>
            <person name="Futagami T."/>
            <person name="Toyoda A."/>
            <person name="Takaki Y."/>
            <person name="Nishi S."/>
            <person name="Hori S."/>
            <person name="Arai W."/>
            <person name="Tsubouchi T."/>
            <person name="Morono Y."/>
            <person name="Uchiyama I."/>
            <person name="Ito T."/>
            <person name="Fujiyama A."/>
            <person name="Inagaki F."/>
            <person name="Takami H."/>
        </authorList>
    </citation>
    <scope>NUCLEOTIDE SEQUENCE</scope>
    <source>
        <strain evidence="2">Expedition CK06-06</strain>
    </source>
</reference>
<evidence type="ECO:0000259" key="1">
    <source>
        <dbReference type="PROSITE" id="PS51192"/>
    </source>
</evidence>
<dbReference type="EMBL" id="BART01018712">
    <property type="protein sequence ID" value="GAG77181.1"/>
    <property type="molecule type" value="Genomic_DNA"/>
</dbReference>
<dbReference type="Gene3D" id="3.40.50.300">
    <property type="entry name" value="P-loop containing nucleotide triphosphate hydrolases"/>
    <property type="match status" value="1"/>
</dbReference>
<organism evidence="2">
    <name type="scientific">marine sediment metagenome</name>
    <dbReference type="NCBI Taxonomy" id="412755"/>
    <lineage>
        <taxon>unclassified sequences</taxon>
        <taxon>metagenomes</taxon>
        <taxon>ecological metagenomes</taxon>
    </lineage>
</organism>